<dbReference type="GO" id="GO:0035312">
    <property type="term" value="F:5'-3' DNA exonuclease activity"/>
    <property type="evidence" value="ECO:0007669"/>
    <property type="project" value="TreeGrafter"/>
</dbReference>
<dbReference type="Gene3D" id="3.20.20.140">
    <property type="entry name" value="Metal-dependent hydrolases"/>
    <property type="match status" value="1"/>
</dbReference>
<gene>
    <name evidence="2" type="ORF">UFOPK2370_00951</name>
</gene>
<sequence>MKIDLHAHSSWSDGSETVENLFREAKKREVDVVALTDHDTTRGWAEAREIAAELGIGFVPGIEITTRAHPAGEKSFGVHLLAYMPDPNNEALSSSLENTLRLREERLAQMFELIRAEYDLDWQDVLDQLRNGATHGRPSIAAAMVSKGHFASTADVFNDLWAPGSAFYIPNKDVVDTIDAIRLVVAAGGVPIIAHPMSRGKGPEVGEAMPVAHFEEMIAAGLAGFEVDHRDVPPHAQKWLLEMAAKHDLIVTGSSDYHGNRKPNLLGENTTSPEMLERIIAQATGAKAQL</sequence>
<dbReference type="InterPro" id="IPR016195">
    <property type="entry name" value="Pol/histidinol_Pase-like"/>
</dbReference>
<dbReference type="EMBL" id="CAEZXK010000026">
    <property type="protein sequence ID" value="CAB4690841.1"/>
    <property type="molecule type" value="Genomic_DNA"/>
</dbReference>
<dbReference type="PANTHER" id="PTHR42924:SF3">
    <property type="entry name" value="POLYMERASE_HISTIDINOL PHOSPHATASE N-TERMINAL DOMAIN-CONTAINING PROTEIN"/>
    <property type="match status" value="1"/>
</dbReference>
<protein>
    <submittedName>
        <fullName evidence="2">Unannotated protein</fullName>
    </submittedName>
</protein>
<dbReference type="SUPFAM" id="SSF89550">
    <property type="entry name" value="PHP domain-like"/>
    <property type="match status" value="1"/>
</dbReference>
<reference evidence="2" key="1">
    <citation type="submission" date="2020-05" db="EMBL/GenBank/DDBJ databases">
        <authorList>
            <person name="Chiriac C."/>
            <person name="Salcher M."/>
            <person name="Ghai R."/>
            <person name="Kavagutti S V."/>
        </authorList>
    </citation>
    <scope>NUCLEOTIDE SEQUENCE</scope>
</reference>
<dbReference type="AlphaFoldDB" id="A0A6J6NVJ3"/>
<dbReference type="InterPro" id="IPR003141">
    <property type="entry name" value="Pol/His_phosphatase_N"/>
</dbReference>
<evidence type="ECO:0000313" key="2">
    <source>
        <dbReference type="EMBL" id="CAB4690841.1"/>
    </source>
</evidence>
<feature type="domain" description="Polymerase/histidinol phosphatase N-terminal" evidence="1">
    <location>
        <begin position="3"/>
        <end position="68"/>
    </location>
</feature>
<accession>A0A6J6NVJ3</accession>
<proteinExistence type="predicted"/>
<dbReference type="InterPro" id="IPR004013">
    <property type="entry name" value="PHP_dom"/>
</dbReference>
<dbReference type="PANTHER" id="PTHR42924">
    <property type="entry name" value="EXONUCLEASE"/>
    <property type="match status" value="1"/>
</dbReference>
<evidence type="ECO:0000259" key="1">
    <source>
        <dbReference type="SMART" id="SM00481"/>
    </source>
</evidence>
<dbReference type="CDD" id="cd07438">
    <property type="entry name" value="PHP_HisPPase_AMP"/>
    <property type="match status" value="1"/>
</dbReference>
<name>A0A6J6NVJ3_9ZZZZ</name>
<dbReference type="Pfam" id="PF02811">
    <property type="entry name" value="PHP"/>
    <property type="match status" value="1"/>
</dbReference>
<organism evidence="2">
    <name type="scientific">freshwater metagenome</name>
    <dbReference type="NCBI Taxonomy" id="449393"/>
    <lineage>
        <taxon>unclassified sequences</taxon>
        <taxon>metagenomes</taxon>
        <taxon>ecological metagenomes</taxon>
    </lineage>
</organism>
<dbReference type="SMART" id="SM00481">
    <property type="entry name" value="POLIIIAc"/>
    <property type="match status" value="1"/>
</dbReference>
<dbReference type="GO" id="GO:0004534">
    <property type="term" value="F:5'-3' RNA exonuclease activity"/>
    <property type="evidence" value="ECO:0007669"/>
    <property type="project" value="TreeGrafter"/>
</dbReference>
<dbReference type="InterPro" id="IPR052018">
    <property type="entry name" value="PHP_domain"/>
</dbReference>
<dbReference type="Gene3D" id="1.10.150.650">
    <property type="match status" value="1"/>
</dbReference>